<dbReference type="GO" id="GO:0015221">
    <property type="term" value="F:lipopolysaccharide transmembrane transporter activity"/>
    <property type="evidence" value="ECO:0007669"/>
    <property type="project" value="InterPro"/>
</dbReference>
<comment type="function">
    <text evidence="7">Required for the translocation of lipopolysaccharide (LPS) from the inner membrane to the outer membrane.</text>
</comment>
<dbReference type="RefSeq" id="WP_037438542.1">
    <property type="nucleotide sequence ID" value="NZ_JPEO01000001.1"/>
</dbReference>
<evidence type="ECO:0000256" key="4">
    <source>
        <dbReference type="ARBA" id="ARBA00022989"/>
    </source>
</evidence>
<keyword evidence="1 6" id="KW-1003">Cell membrane</keyword>
<dbReference type="AlphaFoldDB" id="A0A094LUK1"/>
<dbReference type="NCBIfam" id="TIGR04409">
    <property type="entry name" value="LptC_YrbK"/>
    <property type="match status" value="1"/>
</dbReference>
<dbReference type="InterPro" id="IPR010664">
    <property type="entry name" value="LipoPS_assembly_LptC-rel"/>
</dbReference>
<comment type="function">
    <text evidence="6">Involved in the assembly of lipopolysaccharide (LPS). Required for the translocation of LPS from the inner membrane to the outer membrane. Facilitates the transfer of LPS from the inner membrane to the periplasmic protein LptA. Could be a docking site for LptA.</text>
</comment>
<name>A0A094LUK1_9GAMM</name>
<evidence type="ECO:0000256" key="1">
    <source>
        <dbReference type="ARBA" id="ARBA00022475"/>
    </source>
</evidence>
<gene>
    <name evidence="6" type="primary">lptC</name>
    <name evidence="8" type="ORF">HR45_00195</name>
</gene>
<dbReference type="GO" id="GO:0005886">
    <property type="term" value="C:plasma membrane"/>
    <property type="evidence" value="ECO:0007669"/>
    <property type="project" value="UniProtKB-SubCell"/>
</dbReference>
<comment type="similarity">
    <text evidence="6 7">Belongs to the LptC family.</text>
</comment>
<dbReference type="STRING" id="1515746.HR45_00195"/>
<dbReference type="InterPro" id="IPR052363">
    <property type="entry name" value="LPS_export_LptC"/>
</dbReference>
<evidence type="ECO:0000256" key="6">
    <source>
        <dbReference type="HAMAP-Rule" id="MF_01915"/>
    </source>
</evidence>
<accession>A0A094LUK1</accession>
<evidence type="ECO:0000256" key="7">
    <source>
        <dbReference type="PIRNR" id="PIRNR028513"/>
    </source>
</evidence>
<organism evidence="8 9">
    <name type="scientific">Shewanella mangrovi</name>
    <dbReference type="NCBI Taxonomy" id="1515746"/>
    <lineage>
        <taxon>Bacteria</taxon>
        <taxon>Pseudomonadati</taxon>
        <taxon>Pseudomonadota</taxon>
        <taxon>Gammaproteobacteria</taxon>
        <taxon>Alteromonadales</taxon>
        <taxon>Shewanellaceae</taxon>
        <taxon>Shewanella</taxon>
    </lineage>
</organism>
<evidence type="ECO:0000256" key="2">
    <source>
        <dbReference type="ARBA" id="ARBA00022519"/>
    </source>
</evidence>
<keyword evidence="9" id="KW-1185">Reference proteome</keyword>
<keyword evidence="3 6" id="KW-0812">Transmembrane</keyword>
<evidence type="ECO:0000256" key="3">
    <source>
        <dbReference type="ARBA" id="ARBA00022692"/>
    </source>
</evidence>
<comment type="subunit">
    <text evidence="6">Component of the lipopolysaccharide transport and assembly complex. Interacts with LptA and the LptBFG transporter complex.</text>
</comment>
<dbReference type="PANTHER" id="PTHR37481">
    <property type="entry name" value="LIPOPOLYSACCHARIDE EXPORT SYSTEM PROTEIN LPTC"/>
    <property type="match status" value="1"/>
</dbReference>
<dbReference type="HAMAP" id="MF_01915">
    <property type="entry name" value="LPS_assembly_LptC"/>
    <property type="match status" value="1"/>
</dbReference>
<dbReference type="PIRSF" id="PIRSF028513">
    <property type="entry name" value="LptC"/>
    <property type="match status" value="1"/>
</dbReference>
<proteinExistence type="inferred from homology"/>
<dbReference type="eggNOG" id="COG3117">
    <property type="taxonomic scope" value="Bacteria"/>
</dbReference>
<protein>
    <recommendedName>
        <fullName evidence="6 7">Lipopolysaccharide export system protein LptC</fullName>
    </recommendedName>
</protein>
<dbReference type="Pfam" id="PF06835">
    <property type="entry name" value="LptC"/>
    <property type="match status" value="1"/>
</dbReference>
<dbReference type="GO" id="GO:0017089">
    <property type="term" value="F:glycolipid transfer activity"/>
    <property type="evidence" value="ECO:0007669"/>
    <property type="project" value="TreeGrafter"/>
</dbReference>
<dbReference type="GO" id="GO:0043165">
    <property type="term" value="P:Gram-negative-bacterium-type cell outer membrane assembly"/>
    <property type="evidence" value="ECO:0007669"/>
    <property type="project" value="UniProtKB-UniRule"/>
</dbReference>
<evidence type="ECO:0000313" key="9">
    <source>
        <dbReference type="Proteomes" id="UP000029264"/>
    </source>
</evidence>
<reference evidence="8 9" key="1">
    <citation type="submission" date="2014-06" db="EMBL/GenBank/DDBJ databases">
        <title>Shewanella sp. YQH10.</title>
        <authorList>
            <person name="Liu Y."/>
            <person name="Zeng R."/>
        </authorList>
    </citation>
    <scope>NUCLEOTIDE SEQUENCE [LARGE SCALE GENOMIC DNA]</scope>
    <source>
        <strain evidence="8 9">YQH10</strain>
    </source>
</reference>
<comment type="subcellular location">
    <subcellularLocation>
        <location evidence="6">Cell inner membrane</location>
        <topology evidence="6">Single-pass membrane protein</topology>
    </subcellularLocation>
</comment>
<dbReference type="Proteomes" id="UP000029264">
    <property type="component" value="Unassembled WGS sequence"/>
</dbReference>
<dbReference type="EMBL" id="JPEO01000001">
    <property type="protein sequence ID" value="KFZ38863.1"/>
    <property type="molecule type" value="Genomic_DNA"/>
</dbReference>
<comment type="caution">
    <text evidence="8">The sequence shown here is derived from an EMBL/GenBank/DDBJ whole genome shotgun (WGS) entry which is preliminary data.</text>
</comment>
<evidence type="ECO:0000256" key="5">
    <source>
        <dbReference type="ARBA" id="ARBA00023136"/>
    </source>
</evidence>
<dbReference type="PANTHER" id="PTHR37481:SF1">
    <property type="entry name" value="LIPOPOLYSACCHARIDE EXPORT SYSTEM PROTEIN LPTC"/>
    <property type="match status" value="1"/>
</dbReference>
<sequence>MNRVTLAIIAFFAAAIVLYWQVQTKRNNEQPTVVSTEAQPDYVADNLKSVSFDENGKIATRVSATHMEHFADTDTTVFEQPIYHIYPDNGDAQWKMSAEQGQLNRTQHKVVLQNNVMIDAITPDDPIRSLTTQYLELDVSTMIMTSQEQVFMKGSGFHASGIGLYADLNAQQLKLLSDIKGTYESK</sequence>
<evidence type="ECO:0000313" key="8">
    <source>
        <dbReference type="EMBL" id="KFZ38863.1"/>
    </source>
</evidence>
<dbReference type="GO" id="GO:0030288">
    <property type="term" value="C:outer membrane-bounded periplasmic space"/>
    <property type="evidence" value="ECO:0007669"/>
    <property type="project" value="TreeGrafter"/>
</dbReference>
<keyword evidence="4 6" id="KW-1133">Transmembrane helix</keyword>
<dbReference type="Gene3D" id="2.60.450.10">
    <property type="entry name" value="Lipopolysaccharide (LPS) transport protein A like domain"/>
    <property type="match status" value="1"/>
</dbReference>
<keyword evidence="5 6" id="KW-0472">Membrane</keyword>
<dbReference type="OrthoDB" id="5659892at2"/>
<keyword evidence="2 6" id="KW-0997">Cell inner membrane</keyword>
<dbReference type="InterPro" id="IPR026265">
    <property type="entry name" value="LptC"/>
</dbReference>